<dbReference type="AlphaFoldDB" id="A0A7C9HN01"/>
<evidence type="ECO:0000313" key="3">
    <source>
        <dbReference type="EMBL" id="MTJ05508.1"/>
    </source>
</evidence>
<feature type="transmembrane region" description="Helical" evidence="2">
    <location>
        <begin position="49"/>
        <end position="70"/>
    </location>
</feature>
<gene>
    <name evidence="3" type="ORF">FH759_12545</name>
</gene>
<keyword evidence="2" id="KW-0472">Membrane</keyword>
<proteinExistence type="predicted"/>
<comment type="caution">
    <text evidence="3">The sequence shown here is derived from an EMBL/GenBank/DDBJ whole genome shotgun (WGS) entry which is preliminary data.</text>
</comment>
<evidence type="ECO:0000256" key="2">
    <source>
        <dbReference type="SAM" id="Phobius"/>
    </source>
</evidence>
<keyword evidence="2" id="KW-1133">Transmembrane helix</keyword>
<evidence type="ECO:0000256" key="1">
    <source>
        <dbReference type="SAM" id="MobiDB-lite"/>
    </source>
</evidence>
<feature type="compositionally biased region" description="Gly residues" evidence="1">
    <location>
        <begin position="399"/>
        <end position="416"/>
    </location>
</feature>
<feature type="region of interest" description="Disordered" evidence="1">
    <location>
        <begin position="384"/>
        <end position="416"/>
    </location>
</feature>
<evidence type="ECO:0000313" key="4">
    <source>
        <dbReference type="Proteomes" id="UP000483078"/>
    </source>
</evidence>
<dbReference type="RefSeq" id="WP_273250278.1">
    <property type="nucleotide sequence ID" value="NZ_VENJ01000018.1"/>
</dbReference>
<reference evidence="3 4" key="1">
    <citation type="submission" date="2019-06" db="EMBL/GenBank/DDBJ databases">
        <title>Enrichment of Autotrophic Halophilic Microorganisms from Red Sea Brine Pool Using Microbial Electrosynthesis System.</title>
        <authorList>
            <person name="Alqahtani M.F."/>
            <person name="Bajracharya S."/>
            <person name="Katuri K.P."/>
            <person name="Ali M."/>
            <person name="Saikaly P.E."/>
        </authorList>
    </citation>
    <scope>NUCLEOTIDE SEQUENCE [LARGE SCALE GENOMIC DNA]</scope>
    <source>
        <strain evidence="3">MES6</strain>
    </source>
</reference>
<feature type="transmembrane region" description="Helical" evidence="2">
    <location>
        <begin position="20"/>
        <end position="37"/>
    </location>
</feature>
<keyword evidence="2" id="KW-0812">Transmembrane</keyword>
<name>A0A7C9HN01_9RHOB</name>
<dbReference type="EMBL" id="VENJ01000018">
    <property type="protein sequence ID" value="MTJ05508.1"/>
    <property type="molecule type" value="Genomic_DNA"/>
</dbReference>
<organism evidence="3 4">
    <name type="scientific">Sediminimonas qiaohouensis</name>
    <dbReference type="NCBI Taxonomy" id="552061"/>
    <lineage>
        <taxon>Bacteria</taxon>
        <taxon>Pseudomonadati</taxon>
        <taxon>Pseudomonadota</taxon>
        <taxon>Alphaproteobacteria</taxon>
        <taxon>Rhodobacterales</taxon>
        <taxon>Roseobacteraceae</taxon>
        <taxon>Sediminimonas</taxon>
    </lineage>
</organism>
<dbReference type="Proteomes" id="UP000483078">
    <property type="component" value="Unassembled WGS sequence"/>
</dbReference>
<feature type="transmembrane region" description="Helical" evidence="2">
    <location>
        <begin position="196"/>
        <end position="219"/>
    </location>
</feature>
<protein>
    <submittedName>
        <fullName evidence="3">Biopolymer transporter ExbB</fullName>
    </submittedName>
</protein>
<sequence length="416" mass="45521">MDQPDREVEPHFSQPVRQIMLMLMVLGLTAGVVTLALPRVLPVFEANPYLNGFILFVFVLGVLACFWQVAQLFTSVRWIEGFAGERDDFQESRAPQLLAPLAALLRTRGRRMQIAASSTRSILDSVATRIDEAREITRYIVNLLIFLGLLGTFYGLATTVPALVDTIRGLAPKEGEPGVEVFGRLMTGLDQQLSGMGVAFGSSLLGLAGSLVVGLLELFAGHGQNRFYRELEEWLSSITRVGFSTGEGESGGDQDVVAHVLDTMAEQMDGLRQLFAQSEAGRAEVDGKLGSLVESVERLTDRMAENRQLDDALTRMSEGQDRLVETLSELAELERGRDEGMDAESRMRLRSIDVQMLRLLEEISAGRQETMTELRTDLSALTRAVQQSRERPATARPFGGSGRGGDVPGGSAGQED</sequence>
<accession>A0A7C9HN01</accession>
<feature type="transmembrane region" description="Helical" evidence="2">
    <location>
        <begin position="139"/>
        <end position="164"/>
    </location>
</feature>